<accession>A0ACA9K4I9</accession>
<dbReference type="Proteomes" id="UP000789525">
    <property type="component" value="Unassembled WGS sequence"/>
</dbReference>
<reference evidence="1" key="1">
    <citation type="submission" date="2021-06" db="EMBL/GenBank/DDBJ databases">
        <authorList>
            <person name="Kallberg Y."/>
            <person name="Tangrot J."/>
            <person name="Rosling A."/>
        </authorList>
    </citation>
    <scope>NUCLEOTIDE SEQUENCE</scope>
    <source>
        <strain evidence="1">CL356</strain>
    </source>
</reference>
<name>A0ACA9K4I9_9GLOM</name>
<sequence length="588" mass="65756">MSDVGCQREFCHFAPVHSSYQHHFAAVHNPLSHHHLTPSLDPPNVNSPHLLTSHYLFPTKLPDPKVIQQVISEIDPVTHLKILSQISVPIEELIRPTTKSRKSGGGIPRPQNLFVLYRRDLQAKLTAKFGPEIGSHLPFVSKEASEGWKMEAQEVKNIYEFIAELAKKVHELTYPNYVYKPRKRALKSALNRSMFDNELYRLASRQRKDSNDDLSETSGNGQNDKVALGVHNMLLPDSHISPTHNQPHSQRRHSTPHVLPFQLPRSKHNYDPEGGANDRYGSHQQSSPPSQYQHSGPSSRSHAEDTSVSVVGAQRNLGRSRQSHQQQRPLSVWPVPRKTLSNHHHYKSSRNEGHVVSPAVCVVPFERSIKSANNLSPSLYADGNGSSSSTDTSQNFTTNYVYPSPTVTQIKDLSATPPLTSRSLSRSTSFASSSACVPSPTLNQQGLLNREFFEIRDSMYSPARETNSGMNYEEREIERRRRHSDGTITSDSYHNQVGNDETPPWCFPVTASSSSSSFNLHRPFQQRHSSHPRPRSPNFPTAIITPRDCGAAPQLPPLNTFLPSESSATITGCDSYDRKMCRSFGGPV</sequence>
<evidence type="ECO:0000313" key="1">
    <source>
        <dbReference type="EMBL" id="CAG8451097.1"/>
    </source>
</evidence>
<organism evidence="1 2">
    <name type="scientific">Acaulospora colombiana</name>
    <dbReference type="NCBI Taxonomy" id="27376"/>
    <lineage>
        <taxon>Eukaryota</taxon>
        <taxon>Fungi</taxon>
        <taxon>Fungi incertae sedis</taxon>
        <taxon>Mucoromycota</taxon>
        <taxon>Glomeromycotina</taxon>
        <taxon>Glomeromycetes</taxon>
        <taxon>Diversisporales</taxon>
        <taxon>Acaulosporaceae</taxon>
        <taxon>Acaulospora</taxon>
    </lineage>
</organism>
<keyword evidence="2" id="KW-1185">Reference proteome</keyword>
<evidence type="ECO:0000313" key="2">
    <source>
        <dbReference type="Proteomes" id="UP000789525"/>
    </source>
</evidence>
<proteinExistence type="predicted"/>
<protein>
    <submittedName>
        <fullName evidence="1">1181_t:CDS:1</fullName>
    </submittedName>
</protein>
<gene>
    <name evidence="1" type="ORF">ACOLOM_LOCUS756</name>
</gene>
<comment type="caution">
    <text evidence="1">The sequence shown here is derived from an EMBL/GenBank/DDBJ whole genome shotgun (WGS) entry which is preliminary data.</text>
</comment>
<dbReference type="EMBL" id="CAJVPT010000815">
    <property type="protein sequence ID" value="CAG8451097.1"/>
    <property type="molecule type" value="Genomic_DNA"/>
</dbReference>